<dbReference type="InParanoid" id="A0A165NNQ4"/>
<sequence length="60" mass="6284">MFFSINKLALVLFLGAVLVAADPRRGGNDDGNRGGDRGRNGNDDGNRGGRGGDDNRGPRV</sequence>
<organism evidence="3 4">
    <name type="scientific">Exidia glandulosa HHB12029</name>
    <dbReference type="NCBI Taxonomy" id="1314781"/>
    <lineage>
        <taxon>Eukaryota</taxon>
        <taxon>Fungi</taxon>
        <taxon>Dikarya</taxon>
        <taxon>Basidiomycota</taxon>
        <taxon>Agaricomycotina</taxon>
        <taxon>Agaricomycetes</taxon>
        <taxon>Auriculariales</taxon>
        <taxon>Exidiaceae</taxon>
        <taxon>Exidia</taxon>
    </lineage>
</organism>
<proteinExistence type="predicted"/>
<gene>
    <name evidence="3" type="ORF">EXIGLDRAFT_761283</name>
</gene>
<dbReference type="EMBL" id="KV425897">
    <property type="protein sequence ID" value="KZW01001.1"/>
    <property type="molecule type" value="Genomic_DNA"/>
</dbReference>
<dbReference type="AlphaFoldDB" id="A0A165NNQ4"/>
<evidence type="ECO:0000256" key="2">
    <source>
        <dbReference type="SAM" id="SignalP"/>
    </source>
</evidence>
<accession>A0A165NNQ4</accession>
<evidence type="ECO:0000256" key="1">
    <source>
        <dbReference type="SAM" id="MobiDB-lite"/>
    </source>
</evidence>
<feature type="region of interest" description="Disordered" evidence="1">
    <location>
        <begin position="22"/>
        <end position="60"/>
    </location>
</feature>
<evidence type="ECO:0000313" key="3">
    <source>
        <dbReference type="EMBL" id="KZW01001.1"/>
    </source>
</evidence>
<dbReference type="Proteomes" id="UP000077266">
    <property type="component" value="Unassembled WGS sequence"/>
</dbReference>
<protein>
    <submittedName>
        <fullName evidence="3">Uncharacterized protein</fullName>
    </submittedName>
</protein>
<name>A0A165NNQ4_EXIGL</name>
<keyword evidence="2" id="KW-0732">Signal</keyword>
<reference evidence="3 4" key="1">
    <citation type="journal article" date="2016" name="Mol. Biol. Evol.">
        <title>Comparative Genomics of Early-Diverging Mushroom-Forming Fungi Provides Insights into the Origins of Lignocellulose Decay Capabilities.</title>
        <authorList>
            <person name="Nagy L.G."/>
            <person name="Riley R."/>
            <person name="Tritt A."/>
            <person name="Adam C."/>
            <person name="Daum C."/>
            <person name="Floudas D."/>
            <person name="Sun H."/>
            <person name="Yadav J.S."/>
            <person name="Pangilinan J."/>
            <person name="Larsson K.H."/>
            <person name="Matsuura K."/>
            <person name="Barry K."/>
            <person name="Labutti K."/>
            <person name="Kuo R."/>
            <person name="Ohm R.A."/>
            <person name="Bhattacharya S.S."/>
            <person name="Shirouzu T."/>
            <person name="Yoshinaga Y."/>
            <person name="Martin F.M."/>
            <person name="Grigoriev I.V."/>
            <person name="Hibbett D.S."/>
        </authorList>
    </citation>
    <scope>NUCLEOTIDE SEQUENCE [LARGE SCALE GENOMIC DNA]</scope>
    <source>
        <strain evidence="3 4">HHB12029</strain>
    </source>
</reference>
<evidence type="ECO:0000313" key="4">
    <source>
        <dbReference type="Proteomes" id="UP000077266"/>
    </source>
</evidence>
<keyword evidence="4" id="KW-1185">Reference proteome</keyword>
<feature type="signal peptide" evidence="2">
    <location>
        <begin position="1"/>
        <end position="21"/>
    </location>
</feature>
<feature type="chain" id="PRO_5007863281" evidence="2">
    <location>
        <begin position="22"/>
        <end position="60"/>
    </location>
</feature>